<protein>
    <submittedName>
        <fullName evidence="2">Uncharacterized protein</fullName>
    </submittedName>
</protein>
<dbReference type="AlphaFoldDB" id="A0AAV7VXU3"/>
<dbReference type="Proteomes" id="UP001066276">
    <property type="component" value="Chromosome 1_2"/>
</dbReference>
<evidence type="ECO:0000313" key="3">
    <source>
        <dbReference type="Proteomes" id="UP001066276"/>
    </source>
</evidence>
<keyword evidence="3" id="KW-1185">Reference proteome</keyword>
<name>A0AAV7VXU3_PLEWA</name>
<gene>
    <name evidence="2" type="ORF">NDU88_000887</name>
</gene>
<evidence type="ECO:0000256" key="1">
    <source>
        <dbReference type="SAM" id="MobiDB-lite"/>
    </source>
</evidence>
<evidence type="ECO:0000313" key="2">
    <source>
        <dbReference type="EMBL" id="KAJ1205452.1"/>
    </source>
</evidence>
<proteinExistence type="predicted"/>
<dbReference type="EMBL" id="JANPWB010000002">
    <property type="protein sequence ID" value="KAJ1205452.1"/>
    <property type="molecule type" value="Genomic_DNA"/>
</dbReference>
<comment type="caution">
    <text evidence="2">The sequence shown here is derived from an EMBL/GenBank/DDBJ whole genome shotgun (WGS) entry which is preliminary data.</text>
</comment>
<organism evidence="2 3">
    <name type="scientific">Pleurodeles waltl</name>
    <name type="common">Iberian ribbed newt</name>
    <dbReference type="NCBI Taxonomy" id="8319"/>
    <lineage>
        <taxon>Eukaryota</taxon>
        <taxon>Metazoa</taxon>
        <taxon>Chordata</taxon>
        <taxon>Craniata</taxon>
        <taxon>Vertebrata</taxon>
        <taxon>Euteleostomi</taxon>
        <taxon>Amphibia</taxon>
        <taxon>Batrachia</taxon>
        <taxon>Caudata</taxon>
        <taxon>Salamandroidea</taxon>
        <taxon>Salamandridae</taxon>
        <taxon>Pleurodelinae</taxon>
        <taxon>Pleurodeles</taxon>
    </lineage>
</organism>
<accession>A0AAV7VXU3</accession>
<sequence>MHHFLQREKRDGQRGMGQRKTPLRPYHQETEKEEPRSPQPKGENHNHFCHLPEQARQEPLDQGNRGKGVQKTRRPRTGQGIDP</sequence>
<feature type="compositionally biased region" description="Basic and acidic residues" evidence="1">
    <location>
        <begin position="26"/>
        <end position="46"/>
    </location>
</feature>
<reference evidence="2" key="1">
    <citation type="journal article" date="2022" name="bioRxiv">
        <title>Sequencing and chromosome-scale assembly of the giantPleurodeles waltlgenome.</title>
        <authorList>
            <person name="Brown T."/>
            <person name="Elewa A."/>
            <person name="Iarovenko S."/>
            <person name="Subramanian E."/>
            <person name="Araus A.J."/>
            <person name="Petzold A."/>
            <person name="Susuki M."/>
            <person name="Suzuki K.-i.T."/>
            <person name="Hayashi T."/>
            <person name="Toyoda A."/>
            <person name="Oliveira C."/>
            <person name="Osipova E."/>
            <person name="Leigh N.D."/>
            <person name="Simon A."/>
            <person name="Yun M.H."/>
        </authorList>
    </citation>
    <scope>NUCLEOTIDE SEQUENCE</scope>
    <source>
        <strain evidence="2">20211129_DDA</strain>
        <tissue evidence="2">Liver</tissue>
    </source>
</reference>
<feature type="region of interest" description="Disordered" evidence="1">
    <location>
        <begin position="1"/>
        <end position="83"/>
    </location>
</feature>
<feature type="compositionally biased region" description="Basic and acidic residues" evidence="1">
    <location>
        <begin position="1"/>
        <end position="13"/>
    </location>
</feature>